<protein>
    <recommendedName>
        <fullName evidence="4">3-keto-disaccharide hydrolase domain-containing protein</fullName>
    </recommendedName>
</protein>
<dbReference type="Gene3D" id="2.60.120.560">
    <property type="entry name" value="Exo-inulinase, domain 1"/>
    <property type="match status" value="1"/>
</dbReference>
<dbReference type="Proteomes" id="UP001297540">
    <property type="component" value="Chromosome"/>
</dbReference>
<keyword evidence="1" id="KW-0732">Signal</keyword>
<dbReference type="AlphaFoldDB" id="A0AAQ3LJQ6"/>
<name>A0AAQ3LJQ6_PSEAI</name>
<dbReference type="EMBL" id="CP136986">
    <property type="protein sequence ID" value="WOS76463.1"/>
    <property type="molecule type" value="Genomic_DNA"/>
</dbReference>
<feature type="chain" id="PRO_5042927776" description="3-keto-disaccharide hydrolase domain-containing protein" evidence="1">
    <location>
        <begin position="20"/>
        <end position="207"/>
    </location>
</feature>
<evidence type="ECO:0008006" key="4">
    <source>
        <dbReference type="Google" id="ProtNLM"/>
    </source>
</evidence>
<evidence type="ECO:0000313" key="3">
    <source>
        <dbReference type="Proteomes" id="UP001297540"/>
    </source>
</evidence>
<dbReference type="InterPro" id="IPR013320">
    <property type="entry name" value="ConA-like_dom_sf"/>
</dbReference>
<feature type="signal peptide" evidence="1">
    <location>
        <begin position="1"/>
        <end position="19"/>
    </location>
</feature>
<accession>A0AAQ3LJQ6</accession>
<reference evidence="2" key="2">
    <citation type="submission" date="2023-10" db="EMBL/GenBank/DDBJ databases">
        <title>Pathogen: clinical or host-associated sample.</title>
        <authorList>
            <person name="Hergert J."/>
            <person name="Casey R."/>
            <person name="Wagner J."/>
            <person name="Young E.L."/>
            <person name="Oakeson K.F."/>
        </authorList>
    </citation>
    <scope>NUCLEOTIDE SEQUENCE</scope>
    <source>
        <strain evidence="2">2021CK-01020</strain>
    </source>
</reference>
<reference evidence="2" key="1">
    <citation type="submission" date="2023-06" db="EMBL/GenBank/DDBJ databases">
        <authorList>
            <consortium name="Clinical and Environmental Microbiology Branch: Whole genome sequencing antimicrobial resistance pathogens in the healthcare setting"/>
        </authorList>
    </citation>
    <scope>NUCLEOTIDE SEQUENCE</scope>
    <source>
        <strain evidence="2">2021CK-01020</strain>
    </source>
</reference>
<evidence type="ECO:0000313" key="2">
    <source>
        <dbReference type="EMBL" id="WOS76463.1"/>
    </source>
</evidence>
<sequence length="207" mass="21808">MKNLAMGLALAAWAFGAGAQTTGFDGDAIGAAPSGWHCGVTGSGTPHWAVATEPGTTGGGKVLLQDGRGTFPWCVKNGSALIDGFVEARFKPISGQEDQAGGVVWRWKDSGHYYVARANALENNVSLYYVDGGSRKTLKYTDAPVARGAWHTLRVDFSGTRIAVSLDGKRYIELDDSHITEPGAVGVWTKSDSVTAFDRFGAGAAPR</sequence>
<dbReference type="RefSeq" id="WP_261659667.1">
    <property type="nucleotide sequence ID" value="NZ_JAZHAQ010000001.1"/>
</dbReference>
<organism evidence="2 3">
    <name type="scientific">Pseudomonas aeruginosa</name>
    <dbReference type="NCBI Taxonomy" id="287"/>
    <lineage>
        <taxon>Bacteria</taxon>
        <taxon>Pseudomonadati</taxon>
        <taxon>Pseudomonadota</taxon>
        <taxon>Gammaproteobacteria</taxon>
        <taxon>Pseudomonadales</taxon>
        <taxon>Pseudomonadaceae</taxon>
        <taxon>Pseudomonas</taxon>
    </lineage>
</organism>
<dbReference type="SUPFAM" id="SSF49899">
    <property type="entry name" value="Concanavalin A-like lectins/glucanases"/>
    <property type="match status" value="1"/>
</dbReference>
<proteinExistence type="predicted"/>
<evidence type="ECO:0000256" key="1">
    <source>
        <dbReference type="SAM" id="SignalP"/>
    </source>
</evidence>
<gene>
    <name evidence="2" type="ORF">L4V69_28815</name>
</gene>